<evidence type="ECO:0000313" key="4">
    <source>
        <dbReference type="Proteomes" id="UP000015381"/>
    </source>
</evidence>
<evidence type="ECO:0000313" key="3">
    <source>
        <dbReference type="Proteomes" id="UP000003861"/>
    </source>
</evidence>
<dbReference type="Proteomes" id="UP000015381">
    <property type="component" value="Chromosome I"/>
</dbReference>
<dbReference type="Proteomes" id="UP000003861">
    <property type="component" value="Unassembled WGS sequence"/>
</dbReference>
<dbReference type="GeneID" id="23799781"/>
<organism evidence="1 4">
    <name type="scientific">Halorhabdus tiamatea SARL4B</name>
    <dbReference type="NCBI Taxonomy" id="1033806"/>
    <lineage>
        <taxon>Archaea</taxon>
        <taxon>Methanobacteriati</taxon>
        <taxon>Methanobacteriota</taxon>
        <taxon>Stenosarchaea group</taxon>
        <taxon>Halobacteria</taxon>
        <taxon>Halobacteriales</taxon>
        <taxon>Haloarculaceae</taxon>
        <taxon>Halorhabdus</taxon>
    </lineage>
</organism>
<reference evidence="1 4" key="3">
    <citation type="journal article" date="2014" name="Environ. Microbiol.">
        <title>Halorhabdus tiamatea: proteogenomics and glycosidase activity measurements identify the first cultivated euryarchaeon from a deep-sea anoxic brine lake as potential polysaccharide degrader.</title>
        <authorList>
            <person name="Werner J."/>
            <person name="Ferrer M."/>
            <person name="Michel G."/>
            <person name="Mann A.J."/>
            <person name="Huang S."/>
            <person name="Juarez S."/>
            <person name="Ciordia S."/>
            <person name="Albar J.P."/>
            <person name="Alcaide M."/>
            <person name="La Cono V."/>
            <person name="Yakimov M.M."/>
            <person name="Antunes A."/>
            <person name="Taborda M."/>
            <person name="Da Costa M.S."/>
            <person name="Amann R.I."/>
            <person name="Gloeckner F.O."/>
            <person name="Golyshina O.V."/>
            <person name="Golyshin P.N."/>
            <person name="Teeling H."/>
        </authorList>
    </citation>
    <scope>NUCLEOTIDE SEQUENCE [LARGE SCALE GENOMIC DNA]</scope>
    <source>
        <strain evidence="4">SARL4B</strain>
        <strain evidence="1">Type strain: SARL4B</strain>
    </source>
</reference>
<evidence type="ECO:0000313" key="1">
    <source>
        <dbReference type="EMBL" id="CCQ33793.1"/>
    </source>
</evidence>
<keyword evidence="4" id="KW-1185">Reference proteome</keyword>
<dbReference type="EMBL" id="HF571520">
    <property type="protein sequence ID" value="CCQ33793.1"/>
    <property type="molecule type" value="Genomic_DNA"/>
</dbReference>
<dbReference type="RefSeq" id="WP_020936236.1">
    <property type="nucleotide sequence ID" value="NC_021921.1"/>
</dbReference>
<dbReference type="KEGG" id="hti:HTIA_1666"/>
<reference evidence="2 3" key="2">
    <citation type="journal article" date="2013" name="PLoS ONE">
        <title>INDIGO - INtegrated Data Warehouse of MIcrobial GenOmes with Examples from the Red Sea Extremophiles.</title>
        <authorList>
            <person name="Alam I."/>
            <person name="Antunes A."/>
            <person name="Kamau A.A."/>
            <person name="Ba Alawi W."/>
            <person name="Kalkatawi M."/>
            <person name="Stingl U."/>
            <person name="Bajic V.B."/>
        </authorList>
    </citation>
    <scope>NUCLEOTIDE SEQUENCE [LARGE SCALE GENOMIC DNA]</scope>
    <source>
        <strain evidence="2 3">SARL4B</strain>
    </source>
</reference>
<reference evidence="2 3" key="1">
    <citation type="journal article" date="2011" name="J. Bacteriol.">
        <title>Genome sequence of Halorhabdus tiamatea, the first archaeon isolated from a deep-sea anoxic brine lake.</title>
        <authorList>
            <person name="Antunes A."/>
            <person name="Alam I."/>
            <person name="Bajic V.B."/>
            <person name="Stingl U."/>
        </authorList>
    </citation>
    <scope>NUCLEOTIDE SEQUENCE [LARGE SCALE GENOMIC DNA]</scope>
    <source>
        <strain evidence="2 3">SARL4B</strain>
    </source>
</reference>
<sequence length="130" mass="14155">MDCPECGTRMLAFAVPADLREYLPGDEPGATICPRCLELRPVTDPPEESPDFRQIADAFPAESEAAIPMALVVGLLSSLAIYRQEISALLVNVERAGVDPLLVIDRLSIADGVEPSVDLQGRRRQLEQLL</sequence>
<dbReference type="eggNOG" id="arCOG04757">
    <property type="taxonomic scope" value="Archaea"/>
</dbReference>
<gene>
    <name evidence="2" type="ORF">HLRTI_001712</name>
    <name evidence="1" type="ORF">HTIA_1666</name>
</gene>
<accession>S6D0Y3</accession>
<dbReference type="OrthoDB" id="212944at2157"/>
<name>S6D0Y3_9EURY</name>
<protein>
    <recommendedName>
        <fullName evidence="5">Small CPxCG-related zinc finger protein</fullName>
    </recommendedName>
</protein>
<proteinExistence type="predicted"/>
<dbReference type="HOGENOM" id="CLU_152338_0_0_2"/>
<dbReference type="InterPro" id="IPR046243">
    <property type="entry name" value="DUF6276"/>
</dbReference>
<dbReference type="AlphaFoldDB" id="S6D0Y3"/>
<evidence type="ECO:0000313" key="2">
    <source>
        <dbReference type="EMBL" id="ERJ06233.1"/>
    </source>
</evidence>
<dbReference type="Pfam" id="PF19792">
    <property type="entry name" value="DUF6276"/>
    <property type="match status" value="1"/>
</dbReference>
<evidence type="ECO:0008006" key="5">
    <source>
        <dbReference type="Google" id="ProtNLM"/>
    </source>
</evidence>
<dbReference type="EMBL" id="AFNT02000018">
    <property type="protein sequence ID" value="ERJ06233.1"/>
    <property type="molecule type" value="Genomic_DNA"/>
</dbReference>